<dbReference type="EMBL" id="KZ308139">
    <property type="protein sequence ID" value="KAG8222652.1"/>
    <property type="molecule type" value="Genomic_DNA"/>
</dbReference>
<feature type="region of interest" description="Disordered" evidence="1">
    <location>
        <begin position="102"/>
        <end position="121"/>
    </location>
</feature>
<protein>
    <recommendedName>
        <fullName evidence="2">Mutator-like transposase domain-containing protein</fullName>
    </recommendedName>
</protein>
<keyword evidence="4" id="KW-1185">Reference proteome</keyword>
<comment type="caution">
    <text evidence="3">The sequence shown here is derived from an EMBL/GenBank/DDBJ whole genome shotgun (WGS) entry which is preliminary data.</text>
</comment>
<dbReference type="AlphaFoldDB" id="A0A8K0NUZ6"/>
<evidence type="ECO:0000313" key="4">
    <source>
        <dbReference type="Proteomes" id="UP000792457"/>
    </source>
</evidence>
<organism evidence="3 4">
    <name type="scientific">Ladona fulva</name>
    <name type="common">Scarce chaser dragonfly</name>
    <name type="synonym">Libellula fulva</name>
    <dbReference type="NCBI Taxonomy" id="123851"/>
    <lineage>
        <taxon>Eukaryota</taxon>
        <taxon>Metazoa</taxon>
        <taxon>Ecdysozoa</taxon>
        <taxon>Arthropoda</taxon>
        <taxon>Hexapoda</taxon>
        <taxon>Insecta</taxon>
        <taxon>Pterygota</taxon>
        <taxon>Palaeoptera</taxon>
        <taxon>Odonata</taxon>
        <taxon>Epiprocta</taxon>
        <taxon>Anisoptera</taxon>
        <taxon>Libelluloidea</taxon>
        <taxon>Libellulidae</taxon>
        <taxon>Ladona</taxon>
    </lineage>
</organism>
<sequence>MFWKSKDLYGNKVGDSKFYKDIIKSNSYVDELKVKRKECIKYVQKRMHARLYNCKKSKRPGRKGKLTGKLIDDLCMCHSFAIHGNPNTDENPQHHFHLSGRIRGAHGRNLSPQNYAVGYSP</sequence>
<evidence type="ECO:0000256" key="1">
    <source>
        <dbReference type="SAM" id="MobiDB-lite"/>
    </source>
</evidence>
<name>A0A8K0NUZ6_LADFU</name>
<evidence type="ECO:0000313" key="3">
    <source>
        <dbReference type="EMBL" id="KAG8222652.1"/>
    </source>
</evidence>
<gene>
    <name evidence="3" type="ORF">J437_LFUL003774</name>
</gene>
<evidence type="ECO:0000259" key="2">
    <source>
        <dbReference type="Pfam" id="PF20700"/>
    </source>
</evidence>
<dbReference type="Pfam" id="PF20700">
    <property type="entry name" value="Mutator"/>
    <property type="match status" value="1"/>
</dbReference>
<dbReference type="InterPro" id="IPR049012">
    <property type="entry name" value="Mutator_transp_dom"/>
</dbReference>
<reference evidence="3" key="2">
    <citation type="submission" date="2017-10" db="EMBL/GenBank/DDBJ databases">
        <title>Ladona fulva Genome sequencing and assembly.</title>
        <authorList>
            <person name="Murali S."/>
            <person name="Richards S."/>
            <person name="Bandaranaike D."/>
            <person name="Bellair M."/>
            <person name="Blankenburg K."/>
            <person name="Chao H."/>
            <person name="Dinh H."/>
            <person name="Doddapaneni H."/>
            <person name="Dugan-Rocha S."/>
            <person name="Elkadiri S."/>
            <person name="Gnanaolivu R."/>
            <person name="Hernandez B."/>
            <person name="Skinner E."/>
            <person name="Javaid M."/>
            <person name="Lee S."/>
            <person name="Li M."/>
            <person name="Ming W."/>
            <person name="Munidasa M."/>
            <person name="Muniz J."/>
            <person name="Nguyen L."/>
            <person name="Hughes D."/>
            <person name="Osuji N."/>
            <person name="Pu L.-L."/>
            <person name="Puazo M."/>
            <person name="Qu C."/>
            <person name="Quiroz J."/>
            <person name="Raj R."/>
            <person name="Weissenberger G."/>
            <person name="Xin Y."/>
            <person name="Zou X."/>
            <person name="Han Y."/>
            <person name="Worley K."/>
            <person name="Muzny D."/>
            <person name="Gibbs R."/>
        </authorList>
    </citation>
    <scope>NUCLEOTIDE SEQUENCE</scope>
    <source>
        <strain evidence="3">Sampled in the wild</strain>
    </source>
</reference>
<dbReference type="Proteomes" id="UP000792457">
    <property type="component" value="Unassembled WGS sequence"/>
</dbReference>
<reference evidence="3" key="1">
    <citation type="submission" date="2013-04" db="EMBL/GenBank/DDBJ databases">
        <authorList>
            <person name="Qu J."/>
            <person name="Murali S.C."/>
            <person name="Bandaranaike D."/>
            <person name="Bellair M."/>
            <person name="Blankenburg K."/>
            <person name="Chao H."/>
            <person name="Dinh H."/>
            <person name="Doddapaneni H."/>
            <person name="Downs B."/>
            <person name="Dugan-Rocha S."/>
            <person name="Elkadiri S."/>
            <person name="Gnanaolivu R.D."/>
            <person name="Hernandez B."/>
            <person name="Javaid M."/>
            <person name="Jayaseelan J.C."/>
            <person name="Lee S."/>
            <person name="Li M."/>
            <person name="Ming W."/>
            <person name="Munidasa M."/>
            <person name="Muniz J."/>
            <person name="Nguyen L."/>
            <person name="Ongeri F."/>
            <person name="Osuji N."/>
            <person name="Pu L.-L."/>
            <person name="Puazo M."/>
            <person name="Qu C."/>
            <person name="Quiroz J."/>
            <person name="Raj R."/>
            <person name="Weissenberger G."/>
            <person name="Xin Y."/>
            <person name="Zou X."/>
            <person name="Han Y."/>
            <person name="Richards S."/>
            <person name="Worley K."/>
            <person name="Muzny D."/>
            <person name="Gibbs R."/>
        </authorList>
    </citation>
    <scope>NUCLEOTIDE SEQUENCE</scope>
    <source>
        <strain evidence="3">Sampled in the wild</strain>
    </source>
</reference>
<accession>A0A8K0NUZ6</accession>
<proteinExistence type="predicted"/>
<feature type="domain" description="Mutator-like transposase" evidence="2">
    <location>
        <begin position="14"/>
        <end position="89"/>
    </location>
</feature>